<keyword evidence="3" id="KW-1185">Reference proteome</keyword>
<accession>A0AA89B3A2</accession>
<gene>
    <name evidence="2" type="ORF">RJ639_046119</name>
</gene>
<dbReference type="AlphaFoldDB" id="A0AA89B3A2"/>
<evidence type="ECO:0000259" key="1">
    <source>
        <dbReference type="Pfam" id="PF02551"/>
    </source>
</evidence>
<reference evidence="2" key="1">
    <citation type="submission" date="2022-12" db="EMBL/GenBank/DDBJ databases">
        <title>Draft genome assemblies for two species of Escallonia (Escalloniales).</title>
        <authorList>
            <person name="Chanderbali A."/>
            <person name="Dervinis C."/>
            <person name="Anghel I."/>
            <person name="Soltis D."/>
            <person name="Soltis P."/>
            <person name="Zapata F."/>
        </authorList>
    </citation>
    <scope>NUCLEOTIDE SEQUENCE</scope>
    <source>
        <strain evidence="2">UCBG64.0493</strain>
        <tissue evidence="2">Leaf</tissue>
    </source>
</reference>
<feature type="domain" description="Acyl-CoA thioesterase 2 C-terminal" evidence="1">
    <location>
        <begin position="1"/>
        <end position="40"/>
    </location>
</feature>
<organism evidence="2 3">
    <name type="scientific">Escallonia herrerae</name>
    <dbReference type="NCBI Taxonomy" id="1293975"/>
    <lineage>
        <taxon>Eukaryota</taxon>
        <taxon>Viridiplantae</taxon>
        <taxon>Streptophyta</taxon>
        <taxon>Embryophyta</taxon>
        <taxon>Tracheophyta</taxon>
        <taxon>Spermatophyta</taxon>
        <taxon>Magnoliopsida</taxon>
        <taxon>eudicotyledons</taxon>
        <taxon>Gunneridae</taxon>
        <taxon>Pentapetalae</taxon>
        <taxon>asterids</taxon>
        <taxon>campanulids</taxon>
        <taxon>Escalloniales</taxon>
        <taxon>Escalloniaceae</taxon>
        <taxon>Escallonia</taxon>
    </lineage>
</organism>
<dbReference type="CDD" id="cd03444">
    <property type="entry name" value="Thioesterase_II_repeat1"/>
    <property type="match status" value="1"/>
</dbReference>
<dbReference type="Pfam" id="PF02551">
    <property type="entry name" value="Acyl_CoA_thio"/>
    <property type="match status" value="1"/>
</dbReference>
<dbReference type="InterPro" id="IPR003703">
    <property type="entry name" value="Acyl_CoA_thio"/>
</dbReference>
<dbReference type="SUPFAM" id="SSF54637">
    <property type="entry name" value="Thioesterase/thiol ester dehydrase-isomerase"/>
    <property type="match status" value="1"/>
</dbReference>
<evidence type="ECO:0000313" key="2">
    <source>
        <dbReference type="EMBL" id="KAK3020386.1"/>
    </source>
</evidence>
<dbReference type="Proteomes" id="UP001188597">
    <property type="component" value="Unassembled WGS sequence"/>
</dbReference>
<proteinExistence type="predicted"/>
<dbReference type="Gene3D" id="3.10.129.10">
    <property type="entry name" value="Hotdog Thioesterase"/>
    <property type="match status" value="1"/>
</dbReference>
<dbReference type="InterPro" id="IPR029069">
    <property type="entry name" value="HotDog_dom_sf"/>
</dbReference>
<evidence type="ECO:0000313" key="3">
    <source>
        <dbReference type="Proteomes" id="UP001188597"/>
    </source>
</evidence>
<dbReference type="GO" id="GO:0006637">
    <property type="term" value="P:acyl-CoA metabolic process"/>
    <property type="evidence" value="ECO:0007669"/>
    <property type="project" value="InterPro"/>
</dbReference>
<dbReference type="EMBL" id="JAVXUP010000816">
    <property type="protein sequence ID" value="KAK3020386.1"/>
    <property type="molecule type" value="Genomic_DNA"/>
</dbReference>
<dbReference type="PANTHER" id="PTHR11066:SF34">
    <property type="entry name" value="ACYL-COENZYME A THIOESTERASE 8"/>
    <property type="match status" value="1"/>
</dbReference>
<comment type="caution">
    <text evidence="2">The sequence shown here is derived from an EMBL/GenBank/DDBJ whole genome shotgun (WGS) entry which is preliminary data.</text>
</comment>
<dbReference type="GO" id="GO:0009062">
    <property type="term" value="P:fatty acid catabolic process"/>
    <property type="evidence" value="ECO:0007669"/>
    <property type="project" value="TreeGrafter"/>
</dbReference>
<protein>
    <recommendedName>
        <fullName evidence="1">Acyl-CoA thioesterase 2 C-terminal domain-containing protein</fullName>
    </recommendedName>
</protein>
<sequence>MWFHRPFRADDWVLFVILSPAAYNARGFVSGQMFNRKGEIELKYMHFGCQLVVSLTQEGLLRKARTPGSTAVSKL</sequence>
<dbReference type="PANTHER" id="PTHR11066">
    <property type="entry name" value="ACYL-COA THIOESTERASE"/>
    <property type="match status" value="1"/>
</dbReference>
<dbReference type="GO" id="GO:0047617">
    <property type="term" value="F:fatty acyl-CoA hydrolase activity"/>
    <property type="evidence" value="ECO:0007669"/>
    <property type="project" value="InterPro"/>
</dbReference>
<name>A0AA89B3A2_9ASTE</name>
<dbReference type="InterPro" id="IPR025652">
    <property type="entry name" value="TesB_C"/>
</dbReference>